<gene>
    <name evidence="10" type="ORF">LZC94_35910</name>
</gene>
<evidence type="ECO:0000259" key="9">
    <source>
        <dbReference type="Pfam" id="PF00082"/>
    </source>
</evidence>
<keyword evidence="3 5" id="KW-0378">Hydrolase</keyword>
<dbReference type="PANTHER" id="PTHR43806:SF11">
    <property type="entry name" value="CEREVISIN-RELATED"/>
    <property type="match status" value="1"/>
</dbReference>
<dbReference type="Gene3D" id="2.60.120.1290">
    <property type="match status" value="1"/>
</dbReference>
<evidence type="ECO:0000256" key="1">
    <source>
        <dbReference type="ARBA" id="ARBA00011073"/>
    </source>
</evidence>
<dbReference type="PROSITE" id="PS00138">
    <property type="entry name" value="SUBTILASE_SER"/>
    <property type="match status" value="1"/>
</dbReference>
<keyword evidence="11" id="KW-1185">Reference proteome</keyword>
<dbReference type="InterPro" id="IPR022398">
    <property type="entry name" value="Peptidase_S8_His-AS"/>
</dbReference>
<evidence type="ECO:0000313" key="11">
    <source>
        <dbReference type="Proteomes" id="UP001370348"/>
    </source>
</evidence>
<dbReference type="EMBL" id="CP089984">
    <property type="protein sequence ID" value="WXB13218.1"/>
    <property type="molecule type" value="Genomic_DNA"/>
</dbReference>
<dbReference type="SUPFAM" id="SSF52743">
    <property type="entry name" value="Subtilisin-like"/>
    <property type="match status" value="1"/>
</dbReference>
<feature type="active site" description="Charge relay system" evidence="5">
    <location>
        <position position="602"/>
    </location>
</feature>
<organism evidence="10 11">
    <name type="scientific">Pendulispora albinea</name>
    <dbReference type="NCBI Taxonomy" id="2741071"/>
    <lineage>
        <taxon>Bacteria</taxon>
        <taxon>Pseudomonadati</taxon>
        <taxon>Myxococcota</taxon>
        <taxon>Myxococcia</taxon>
        <taxon>Myxococcales</taxon>
        <taxon>Sorangiineae</taxon>
        <taxon>Pendulisporaceae</taxon>
        <taxon>Pendulispora</taxon>
    </lineage>
</organism>
<dbReference type="Gene3D" id="3.40.50.200">
    <property type="entry name" value="Peptidase S8/S53 domain"/>
    <property type="match status" value="1"/>
</dbReference>
<evidence type="ECO:0000256" key="6">
    <source>
        <dbReference type="RuleBase" id="RU003355"/>
    </source>
</evidence>
<dbReference type="PROSITE" id="PS51257">
    <property type="entry name" value="PROKAR_LIPOPROTEIN"/>
    <property type="match status" value="1"/>
</dbReference>
<evidence type="ECO:0000256" key="8">
    <source>
        <dbReference type="SAM" id="SignalP"/>
    </source>
</evidence>
<dbReference type="InterPro" id="IPR036852">
    <property type="entry name" value="Peptidase_S8/S53_dom_sf"/>
</dbReference>
<evidence type="ECO:0000256" key="2">
    <source>
        <dbReference type="ARBA" id="ARBA00022670"/>
    </source>
</evidence>
<evidence type="ECO:0000256" key="7">
    <source>
        <dbReference type="SAM" id="Phobius"/>
    </source>
</evidence>
<dbReference type="InterPro" id="IPR023828">
    <property type="entry name" value="Peptidase_S8_Ser-AS"/>
</dbReference>
<evidence type="ECO:0000313" key="10">
    <source>
        <dbReference type="EMBL" id="WXB13218.1"/>
    </source>
</evidence>
<keyword evidence="4 5" id="KW-0720">Serine protease</keyword>
<dbReference type="InterPro" id="IPR000209">
    <property type="entry name" value="Peptidase_S8/S53_dom"/>
</dbReference>
<dbReference type="InterPro" id="IPR015500">
    <property type="entry name" value="Peptidase_S8_subtilisin-rel"/>
</dbReference>
<protein>
    <submittedName>
        <fullName evidence="10">S8 family serine peptidase</fullName>
    </submittedName>
</protein>
<feature type="active site" description="Charge relay system" evidence="5">
    <location>
        <position position="227"/>
    </location>
</feature>
<dbReference type="RefSeq" id="WP_394822838.1">
    <property type="nucleotide sequence ID" value="NZ_CP089984.1"/>
</dbReference>
<dbReference type="PROSITE" id="PS00136">
    <property type="entry name" value="SUBTILASE_ASP"/>
    <property type="match status" value="1"/>
</dbReference>
<feature type="domain" description="Peptidase S8/S53" evidence="9">
    <location>
        <begin position="159"/>
        <end position="342"/>
    </location>
</feature>
<dbReference type="PANTHER" id="PTHR43806">
    <property type="entry name" value="PEPTIDASE S8"/>
    <property type="match status" value="1"/>
</dbReference>
<dbReference type="PRINTS" id="PR00723">
    <property type="entry name" value="SUBTILISIN"/>
</dbReference>
<keyword evidence="7" id="KW-0812">Transmembrane</keyword>
<dbReference type="InterPro" id="IPR050131">
    <property type="entry name" value="Peptidase_S8_subtilisin-like"/>
</dbReference>
<dbReference type="PROSITE" id="PS00137">
    <property type="entry name" value="SUBTILASE_HIS"/>
    <property type="match status" value="1"/>
</dbReference>
<accession>A0ABZ2LQP9</accession>
<reference evidence="10 11" key="1">
    <citation type="submission" date="2021-12" db="EMBL/GenBank/DDBJ databases">
        <title>Discovery of the Pendulisporaceae a myxobacterial family with distinct sporulation behavior and unique specialized metabolism.</title>
        <authorList>
            <person name="Garcia R."/>
            <person name="Popoff A."/>
            <person name="Bader C.D."/>
            <person name="Loehr J."/>
            <person name="Walesch S."/>
            <person name="Walt C."/>
            <person name="Boldt J."/>
            <person name="Bunk B."/>
            <person name="Haeckl F.J.F.P.J."/>
            <person name="Gunesch A.P."/>
            <person name="Birkelbach J."/>
            <person name="Nuebel U."/>
            <person name="Pietschmann T."/>
            <person name="Bach T."/>
            <person name="Mueller R."/>
        </authorList>
    </citation>
    <scope>NUCLEOTIDE SEQUENCE [LARGE SCALE GENOMIC DNA]</scope>
    <source>
        <strain evidence="10 11">MSr11954</strain>
    </source>
</reference>
<dbReference type="Pfam" id="PF00082">
    <property type="entry name" value="Peptidase_S8"/>
    <property type="match status" value="2"/>
</dbReference>
<feature type="chain" id="PRO_5045899389" evidence="8">
    <location>
        <begin position="20"/>
        <end position="714"/>
    </location>
</feature>
<sequence>MKLSSIVRLYVLGSASAMGIVACADSSMAPPGGSDGVRPGFSQSALGASGWAKLDATLRARSMDAGRAASTVAMFVQSRDPEATKRLIESQGGSVGTVAGDVLTARVPRDAMSAVANARSVLRLEGARLVRAKLDKAEAAIKVDQVHRGEAPLPAAFKGSGAVVGVLDTGIDVHHAAFKKADGSTRIRAVWDQGGSGTPPAGFRYGMECTAAKIDAKTCGYRTATDHGTHVTGIAAGGPVANAPYVGVAPEADIVFVALGEPEGVSGEDALSTAVCDAASYVFKTAAAANMPAVVNMSIGEHSGPHDGSALADRCLDNLSGPGKILVAAAGNEGRGSKNPVHEAPVVVHAMGTASAQPAVIRWVPGQASDGSVQEFVYVWSDPNVELSVRVGFERPDGTAAYSNTVGAGHALDKIDKTMLNDGPITLGPITATSSVIPSGARNIQIALMDSNNDGLEGEHTWLLEITGQGRFDAFIDTTSRGGFLSTGQPPGVTSDSSMTIGYPAIASKVLAVASFVTRNSWRSVDGAEHLQTDEARQQVSVGALSTFSSHGPSRHAESSVKPDIAAPGEIIASALNGGAFPLASRVVKAGPDGFVMMEGTSMASPMAAGVVALMLQRNPALTVDDIRGVFDRTAEKPEGVSSANITWGRGKIDALAALQDKEVARDGDRWSAKASGGCQMASGVGLGAGLGAGALALVPVGGLLRRRRRRIAS</sequence>
<evidence type="ECO:0000256" key="4">
    <source>
        <dbReference type="ARBA" id="ARBA00022825"/>
    </source>
</evidence>
<keyword evidence="2 5" id="KW-0645">Protease</keyword>
<comment type="similarity">
    <text evidence="1 5 6">Belongs to the peptidase S8 family.</text>
</comment>
<feature type="signal peptide" evidence="8">
    <location>
        <begin position="1"/>
        <end position="19"/>
    </location>
</feature>
<keyword evidence="8" id="KW-0732">Signal</keyword>
<dbReference type="PROSITE" id="PS51892">
    <property type="entry name" value="SUBTILASE"/>
    <property type="match status" value="1"/>
</dbReference>
<name>A0ABZ2LQP9_9BACT</name>
<dbReference type="Proteomes" id="UP001370348">
    <property type="component" value="Chromosome"/>
</dbReference>
<keyword evidence="7" id="KW-0472">Membrane</keyword>
<proteinExistence type="inferred from homology"/>
<feature type="transmembrane region" description="Helical" evidence="7">
    <location>
        <begin position="684"/>
        <end position="705"/>
    </location>
</feature>
<keyword evidence="7" id="KW-1133">Transmembrane helix</keyword>
<feature type="active site" description="Charge relay system" evidence="5">
    <location>
        <position position="168"/>
    </location>
</feature>
<evidence type="ECO:0000256" key="5">
    <source>
        <dbReference type="PROSITE-ProRule" id="PRU01240"/>
    </source>
</evidence>
<dbReference type="InterPro" id="IPR023827">
    <property type="entry name" value="Peptidase_S8_Asp-AS"/>
</dbReference>
<feature type="domain" description="Peptidase S8/S53" evidence="9">
    <location>
        <begin position="497"/>
        <end position="639"/>
    </location>
</feature>
<evidence type="ECO:0000256" key="3">
    <source>
        <dbReference type="ARBA" id="ARBA00022801"/>
    </source>
</evidence>